<name>A0A7W6NX74_9SPHN</name>
<comment type="caution">
    <text evidence="6">The sequence shown here is derived from an EMBL/GenBank/DDBJ whole genome shotgun (WGS) entry which is preliminary data.</text>
</comment>
<dbReference type="NCBIfam" id="TIGR00401">
    <property type="entry name" value="msrA"/>
    <property type="match status" value="1"/>
</dbReference>
<reference evidence="6 7" key="1">
    <citation type="submission" date="2020-08" db="EMBL/GenBank/DDBJ databases">
        <title>Genomic Encyclopedia of Type Strains, Phase IV (KMG-IV): sequencing the most valuable type-strain genomes for metagenomic binning, comparative biology and taxonomic classification.</title>
        <authorList>
            <person name="Goeker M."/>
        </authorList>
    </citation>
    <scope>NUCLEOTIDE SEQUENCE [LARGE SCALE GENOMIC DNA]</scope>
    <source>
        <strain evidence="6 7">DSM 101806</strain>
    </source>
</reference>
<protein>
    <recommendedName>
        <fullName evidence="4">Peptide methionine sulfoxide reductase MsrA</fullName>
        <shortName evidence="4">Protein-methionine-S-oxide reductase</shortName>
        <ecNumber evidence="4">1.8.4.11</ecNumber>
    </recommendedName>
    <alternativeName>
        <fullName evidence="4">Peptide-methionine (S)-S-oxide reductase</fullName>
        <shortName evidence="4">Peptide Met(O) reductase</shortName>
    </alternativeName>
</protein>
<dbReference type="Pfam" id="PF01625">
    <property type="entry name" value="PMSR"/>
    <property type="match status" value="1"/>
</dbReference>
<dbReference type="GO" id="GO:0008113">
    <property type="term" value="F:peptide-methionine (S)-S-oxide reductase activity"/>
    <property type="evidence" value="ECO:0007669"/>
    <property type="project" value="UniProtKB-UniRule"/>
</dbReference>
<dbReference type="InterPro" id="IPR002569">
    <property type="entry name" value="Met_Sox_Rdtase_MsrA_dom"/>
</dbReference>
<organism evidence="6 7">
    <name type="scientific">Sphingomonas kyeonggiensis</name>
    <dbReference type="NCBI Taxonomy" id="1268553"/>
    <lineage>
        <taxon>Bacteria</taxon>
        <taxon>Pseudomonadati</taxon>
        <taxon>Pseudomonadota</taxon>
        <taxon>Alphaproteobacteria</taxon>
        <taxon>Sphingomonadales</taxon>
        <taxon>Sphingomonadaceae</taxon>
        <taxon>Sphingomonas</taxon>
    </lineage>
</organism>
<keyword evidence="1 4" id="KW-0560">Oxidoreductase</keyword>
<evidence type="ECO:0000256" key="1">
    <source>
        <dbReference type="ARBA" id="ARBA00023002"/>
    </source>
</evidence>
<comment type="catalytic activity">
    <reaction evidence="3 4">
        <text>[thioredoxin]-disulfide + L-methionine + H2O = L-methionine (S)-S-oxide + [thioredoxin]-dithiol</text>
        <dbReference type="Rhea" id="RHEA:19993"/>
        <dbReference type="Rhea" id="RHEA-COMP:10698"/>
        <dbReference type="Rhea" id="RHEA-COMP:10700"/>
        <dbReference type="ChEBI" id="CHEBI:15377"/>
        <dbReference type="ChEBI" id="CHEBI:29950"/>
        <dbReference type="ChEBI" id="CHEBI:50058"/>
        <dbReference type="ChEBI" id="CHEBI:57844"/>
        <dbReference type="ChEBI" id="CHEBI:58772"/>
        <dbReference type="EC" id="1.8.4.11"/>
    </reaction>
</comment>
<dbReference type="SUPFAM" id="SSF55068">
    <property type="entry name" value="Peptide methionine sulfoxide reductase"/>
    <property type="match status" value="1"/>
</dbReference>
<dbReference type="Proteomes" id="UP000557392">
    <property type="component" value="Unassembled WGS sequence"/>
</dbReference>
<evidence type="ECO:0000313" key="7">
    <source>
        <dbReference type="Proteomes" id="UP000557392"/>
    </source>
</evidence>
<dbReference type="Gene3D" id="3.30.1060.10">
    <property type="entry name" value="Peptide methionine sulphoxide reductase MsrA"/>
    <property type="match status" value="1"/>
</dbReference>
<keyword evidence="7" id="KW-1185">Reference proteome</keyword>
<evidence type="ECO:0000256" key="2">
    <source>
        <dbReference type="ARBA" id="ARBA00047806"/>
    </source>
</evidence>
<evidence type="ECO:0000256" key="4">
    <source>
        <dbReference type="HAMAP-Rule" id="MF_01401"/>
    </source>
</evidence>
<gene>
    <name evidence="4" type="primary">msrA</name>
    <name evidence="6" type="ORF">GGR46_003461</name>
</gene>
<accession>A0A7W6NX74</accession>
<dbReference type="HAMAP" id="MF_01401">
    <property type="entry name" value="MsrA"/>
    <property type="match status" value="1"/>
</dbReference>
<proteinExistence type="inferred from homology"/>
<dbReference type="EC" id="1.8.4.11" evidence="4"/>
<evidence type="ECO:0000259" key="5">
    <source>
        <dbReference type="Pfam" id="PF01625"/>
    </source>
</evidence>
<feature type="domain" description="Peptide methionine sulphoxide reductase MsrA" evidence="5">
    <location>
        <begin position="72"/>
        <end position="220"/>
    </location>
</feature>
<comment type="similarity">
    <text evidence="4">Belongs to the MsrA Met sulfoxide reductase family.</text>
</comment>
<dbReference type="PANTHER" id="PTHR43774">
    <property type="entry name" value="PEPTIDE METHIONINE SULFOXIDE REDUCTASE"/>
    <property type="match status" value="1"/>
</dbReference>
<sequence length="243" mass="26276">MHSNSGSLRGLALSLGAYDIAAMLKWSLPAAALLGAALFVAPALSTAGVVERAVPVPVPTLDVKPSKGEQVAVLAGGCFWGMEAVFQSVKGVHSVTNGYAGGTAQTATYAQVSTEKTGHAEAVRIAFDPKKVSYGTLLRVYFSVAHDPTQLNRQYPDTGPSYRSAIFPQNAEQRQVAAAYIDQLTKAKAFTKPIVTKLETGNFYPAEAFHQDFFWRNPTYPYIVRYDKPKVAAFRNAYPLLVN</sequence>
<dbReference type="EMBL" id="JACIEH010000003">
    <property type="protein sequence ID" value="MBB4099889.1"/>
    <property type="molecule type" value="Genomic_DNA"/>
</dbReference>
<evidence type="ECO:0000313" key="6">
    <source>
        <dbReference type="EMBL" id="MBB4099889.1"/>
    </source>
</evidence>
<evidence type="ECO:0000256" key="3">
    <source>
        <dbReference type="ARBA" id="ARBA00048782"/>
    </source>
</evidence>
<comment type="function">
    <text evidence="4">Has an important function as a repair enzyme for proteins that have been inactivated by oxidation. Catalyzes the reversible oxidation-reduction of methionine sulfoxide in proteins to methionine.</text>
</comment>
<feature type="active site" evidence="4">
    <location>
        <position position="78"/>
    </location>
</feature>
<comment type="catalytic activity">
    <reaction evidence="2 4">
        <text>L-methionyl-[protein] + [thioredoxin]-disulfide + H2O = L-methionyl-(S)-S-oxide-[protein] + [thioredoxin]-dithiol</text>
        <dbReference type="Rhea" id="RHEA:14217"/>
        <dbReference type="Rhea" id="RHEA-COMP:10698"/>
        <dbReference type="Rhea" id="RHEA-COMP:10700"/>
        <dbReference type="Rhea" id="RHEA-COMP:12313"/>
        <dbReference type="Rhea" id="RHEA-COMP:12315"/>
        <dbReference type="ChEBI" id="CHEBI:15377"/>
        <dbReference type="ChEBI" id="CHEBI:16044"/>
        <dbReference type="ChEBI" id="CHEBI:29950"/>
        <dbReference type="ChEBI" id="CHEBI:44120"/>
        <dbReference type="ChEBI" id="CHEBI:50058"/>
        <dbReference type="EC" id="1.8.4.11"/>
    </reaction>
</comment>
<dbReference type="InterPro" id="IPR036509">
    <property type="entry name" value="Met_Sox_Rdtase_MsrA_sf"/>
</dbReference>
<dbReference type="PANTHER" id="PTHR43774:SF1">
    <property type="entry name" value="PEPTIDE METHIONINE SULFOXIDE REDUCTASE MSRA 2"/>
    <property type="match status" value="1"/>
</dbReference>
<dbReference type="AlphaFoldDB" id="A0A7W6NX74"/>